<feature type="compositionally biased region" description="Polar residues" evidence="8">
    <location>
        <begin position="287"/>
        <end position="296"/>
    </location>
</feature>
<dbReference type="EMBL" id="JAUTXY010000008">
    <property type="protein sequence ID" value="MEE2059381.1"/>
    <property type="molecule type" value="Genomic_DNA"/>
</dbReference>
<dbReference type="NCBIfam" id="NF003996">
    <property type="entry name" value="PRK05472.2-5"/>
    <property type="match status" value="1"/>
</dbReference>
<evidence type="ECO:0000313" key="11">
    <source>
        <dbReference type="Proteomes" id="UP001336020"/>
    </source>
</evidence>
<sequence length="296" mass="30628">MTQPHPPQGEDARGTAGTGEGATPDSERVAPSSQYRDIPQATVTRLANYLRVLGSLSETGTLIVSSEELASAAGVGSAKLRKDLSFLGPNGVRGVGYDVLRLQARIENALGLDRGHRVVLVGVGNLGRALACYPGFDRRGFTLSGLFDADPALVGSTVGDLVVRGVDRLESDARELGATIGVVATPEDAAQDVCDVLVRSGVRSVLSFAPIELDVPEHVEVRRVDLAVEMQVLSFNSARNDELLRAAGGAHAAGIPPTRGPLGSAVSTPSPARRSRTGKAGPLGSAVTRNGSVIAP</sequence>
<comment type="function">
    <text evidence="7">Modulates transcription in response to changes in cellular NADH/NAD(+) redox state.</text>
</comment>
<keyword evidence="11" id="KW-1185">Reference proteome</keyword>
<keyword evidence="2 7" id="KW-0678">Repressor</keyword>
<keyword evidence="6 7" id="KW-0804">Transcription</keyword>
<name>A0ABU7LCU4_9NOCA</name>
<feature type="domain" description="CoA-binding" evidence="9">
    <location>
        <begin position="111"/>
        <end position="212"/>
    </location>
</feature>
<dbReference type="SMART" id="SM00881">
    <property type="entry name" value="CoA_binding"/>
    <property type="match status" value="1"/>
</dbReference>
<evidence type="ECO:0000256" key="8">
    <source>
        <dbReference type="SAM" id="MobiDB-lite"/>
    </source>
</evidence>
<keyword evidence="5 7" id="KW-0238">DNA-binding</keyword>
<dbReference type="Gene3D" id="1.10.10.10">
    <property type="entry name" value="Winged helix-like DNA-binding domain superfamily/Winged helix DNA-binding domain"/>
    <property type="match status" value="1"/>
</dbReference>
<dbReference type="SUPFAM" id="SSF51735">
    <property type="entry name" value="NAD(P)-binding Rossmann-fold domains"/>
    <property type="match status" value="1"/>
</dbReference>
<dbReference type="Pfam" id="PF06971">
    <property type="entry name" value="Put_DNA-bind_N"/>
    <property type="match status" value="1"/>
</dbReference>
<dbReference type="InterPro" id="IPR003781">
    <property type="entry name" value="CoA-bd"/>
</dbReference>
<dbReference type="NCBIfam" id="NF003992">
    <property type="entry name" value="PRK05472.2-1"/>
    <property type="match status" value="1"/>
</dbReference>
<dbReference type="PANTHER" id="PTHR35786:SF1">
    <property type="entry name" value="REDOX-SENSING TRANSCRIPTIONAL REPRESSOR REX 1"/>
    <property type="match status" value="1"/>
</dbReference>
<keyword evidence="4 7" id="KW-0520">NAD</keyword>
<evidence type="ECO:0000259" key="9">
    <source>
        <dbReference type="SMART" id="SM00881"/>
    </source>
</evidence>
<dbReference type="PANTHER" id="PTHR35786">
    <property type="entry name" value="REDOX-SENSING TRANSCRIPTIONAL REPRESSOR REX"/>
    <property type="match status" value="1"/>
</dbReference>
<dbReference type="RefSeq" id="WP_330134620.1">
    <property type="nucleotide sequence ID" value="NZ_JAUTXY010000008.1"/>
</dbReference>
<dbReference type="InterPro" id="IPR036390">
    <property type="entry name" value="WH_DNA-bd_sf"/>
</dbReference>
<dbReference type="InterPro" id="IPR058236">
    <property type="entry name" value="Rex_actinobacterial-type"/>
</dbReference>
<evidence type="ECO:0000256" key="6">
    <source>
        <dbReference type="ARBA" id="ARBA00023163"/>
    </source>
</evidence>
<evidence type="ECO:0000313" key="10">
    <source>
        <dbReference type="EMBL" id="MEE2059381.1"/>
    </source>
</evidence>
<dbReference type="NCBIfam" id="NF003993">
    <property type="entry name" value="PRK05472.2-2"/>
    <property type="match status" value="1"/>
</dbReference>
<comment type="subcellular location">
    <subcellularLocation>
        <location evidence="7">Cytoplasm</location>
    </subcellularLocation>
</comment>
<dbReference type="Gene3D" id="3.40.50.720">
    <property type="entry name" value="NAD(P)-binding Rossmann-like Domain"/>
    <property type="match status" value="1"/>
</dbReference>
<dbReference type="InterPro" id="IPR022876">
    <property type="entry name" value="Tscrpt_rep_Rex"/>
</dbReference>
<dbReference type="HAMAP" id="MF_01131">
    <property type="entry name" value="Rex"/>
    <property type="match status" value="1"/>
</dbReference>
<evidence type="ECO:0000256" key="3">
    <source>
        <dbReference type="ARBA" id="ARBA00023015"/>
    </source>
</evidence>
<dbReference type="InterPro" id="IPR036291">
    <property type="entry name" value="NAD(P)-bd_dom_sf"/>
</dbReference>
<evidence type="ECO:0000256" key="5">
    <source>
        <dbReference type="ARBA" id="ARBA00023125"/>
    </source>
</evidence>
<organism evidence="10 11">
    <name type="scientific">Rhodococcus artemisiae</name>
    <dbReference type="NCBI Taxonomy" id="714159"/>
    <lineage>
        <taxon>Bacteria</taxon>
        <taxon>Bacillati</taxon>
        <taxon>Actinomycetota</taxon>
        <taxon>Actinomycetes</taxon>
        <taxon>Mycobacteriales</taxon>
        <taxon>Nocardiaceae</taxon>
        <taxon>Rhodococcus</taxon>
    </lineage>
</organism>
<comment type="caution">
    <text evidence="10">The sequence shown here is derived from an EMBL/GenBank/DDBJ whole genome shotgun (WGS) entry which is preliminary data.</text>
</comment>
<keyword evidence="1 7" id="KW-0963">Cytoplasm</keyword>
<protein>
    <recommendedName>
        <fullName evidence="7">Redox-sensing transcriptional repressor Rex</fullName>
    </recommendedName>
</protein>
<proteinExistence type="inferred from homology"/>
<reference evidence="10 11" key="1">
    <citation type="submission" date="2023-07" db="EMBL/GenBank/DDBJ databases">
        <authorList>
            <person name="Girao M."/>
            <person name="Carvalho M.F."/>
        </authorList>
    </citation>
    <scope>NUCLEOTIDE SEQUENCE [LARGE SCALE GENOMIC DNA]</scope>
    <source>
        <strain evidence="10 11">YIM65754</strain>
    </source>
</reference>
<dbReference type="Pfam" id="PF02629">
    <property type="entry name" value="CoA_binding"/>
    <property type="match status" value="1"/>
</dbReference>
<comment type="similarity">
    <text evidence="7">Belongs to the transcriptional regulatory Rex family.</text>
</comment>
<dbReference type="InterPro" id="IPR009718">
    <property type="entry name" value="Rex_DNA-bd_C_dom"/>
</dbReference>
<evidence type="ECO:0000256" key="2">
    <source>
        <dbReference type="ARBA" id="ARBA00022491"/>
    </source>
</evidence>
<feature type="binding site" evidence="7">
    <location>
        <begin position="122"/>
        <end position="127"/>
    </location>
    <ligand>
        <name>NAD(+)</name>
        <dbReference type="ChEBI" id="CHEBI:57540"/>
    </ligand>
</feature>
<evidence type="ECO:0000256" key="4">
    <source>
        <dbReference type="ARBA" id="ARBA00023027"/>
    </source>
</evidence>
<feature type="region of interest" description="Disordered" evidence="8">
    <location>
        <begin position="251"/>
        <end position="296"/>
    </location>
</feature>
<keyword evidence="3 7" id="KW-0805">Transcription regulation</keyword>
<accession>A0ABU7LCU4</accession>
<evidence type="ECO:0000256" key="7">
    <source>
        <dbReference type="HAMAP-Rule" id="MF_01131"/>
    </source>
</evidence>
<comment type="subunit">
    <text evidence="7">Homodimer.</text>
</comment>
<dbReference type="SUPFAM" id="SSF46785">
    <property type="entry name" value="Winged helix' DNA-binding domain"/>
    <property type="match status" value="1"/>
</dbReference>
<dbReference type="NCBIfam" id="NF003995">
    <property type="entry name" value="PRK05472.2-4"/>
    <property type="match status" value="1"/>
</dbReference>
<feature type="region of interest" description="Disordered" evidence="8">
    <location>
        <begin position="1"/>
        <end position="36"/>
    </location>
</feature>
<gene>
    <name evidence="7" type="primary">rex</name>
    <name evidence="10" type="ORF">Q7514_17830</name>
</gene>
<evidence type="ECO:0000256" key="1">
    <source>
        <dbReference type="ARBA" id="ARBA00022490"/>
    </source>
</evidence>
<dbReference type="Proteomes" id="UP001336020">
    <property type="component" value="Unassembled WGS sequence"/>
</dbReference>
<feature type="DNA-binding region" description="H-T-H motif" evidence="7">
    <location>
        <begin position="48"/>
        <end position="87"/>
    </location>
</feature>
<dbReference type="NCBIfam" id="NF003994">
    <property type="entry name" value="PRK05472.2-3"/>
    <property type="match status" value="1"/>
</dbReference>
<dbReference type="InterPro" id="IPR036388">
    <property type="entry name" value="WH-like_DNA-bd_sf"/>
</dbReference>